<keyword evidence="3 5" id="KW-0732">Signal</keyword>
<dbReference type="GO" id="GO:0006865">
    <property type="term" value="P:amino acid transport"/>
    <property type="evidence" value="ECO:0007669"/>
    <property type="project" value="UniProtKB-KW"/>
</dbReference>
<dbReference type="InterPro" id="IPR000709">
    <property type="entry name" value="Leu_Ile_Val-bd"/>
</dbReference>
<evidence type="ECO:0000256" key="1">
    <source>
        <dbReference type="ARBA" id="ARBA00010062"/>
    </source>
</evidence>
<dbReference type="PANTHER" id="PTHR30483">
    <property type="entry name" value="LEUCINE-SPECIFIC-BINDING PROTEIN"/>
    <property type="match status" value="1"/>
</dbReference>
<reference evidence="7" key="1">
    <citation type="submission" date="2021-10" db="EMBL/GenBank/DDBJ databases">
        <title>The diversity and Nitrogen Metabolism of Culturable Nitrate-Utilizing Bacteria Within the Oxygen Minimum Zone of the Changjiang (Yangtze River)Estuary.</title>
        <authorList>
            <person name="Zhang D."/>
            <person name="Zheng J."/>
            <person name="Liu S."/>
            <person name="He W."/>
        </authorList>
    </citation>
    <scope>NUCLEOTIDE SEQUENCE</scope>
    <source>
        <strain evidence="7">FXH-223</strain>
    </source>
</reference>
<proteinExistence type="inferred from homology"/>
<evidence type="ECO:0000313" key="7">
    <source>
        <dbReference type="EMBL" id="MCC4310214.1"/>
    </source>
</evidence>
<feature type="signal peptide" evidence="5">
    <location>
        <begin position="1"/>
        <end position="22"/>
    </location>
</feature>
<sequence>MLKAVFKLFAVSLCLLSGLARAAEAEPVRFALIDPLTGPMSVVGQPALAQLQFTAERLNKEGGMDGHPIEIVGYDNKINPQESLVQLQKAIDDGIRYIIQGNGSSVGSALLSAINKHNQRNPDDRVLYLNYAAIEPSFTNERCSFWHFRFDAHVDMKMNMLTDWIAENPDFKKVFLINQDYSFGHTVSESAMRMLKEKRPDIEIVGNTFHPLGKVKDFSPYISKIKSSGADVVITGNWGQDINLLIKSAAEYGVDVPFLTYYGSTPGTITQVGDKGVDRVYLIAEYHGDFTDPEIAERQVALYKEKGWDYYPRVAAMLEMMKAAGDKAGSIEPLAVAKTLEGLEYDAAAGHLTMRAEDHQLQMPLYLSVLKDNMKHGAEGTDYNFHQIARFDADQATLPTTCRMRRPD</sequence>
<accession>A0A9Q3YNU5</accession>
<dbReference type="CDD" id="cd06329">
    <property type="entry name" value="PBP1_SBP-like"/>
    <property type="match status" value="1"/>
</dbReference>
<dbReference type="PRINTS" id="PR00337">
    <property type="entry name" value="LEUILEVALBP"/>
</dbReference>
<keyword evidence="2" id="KW-0813">Transport</keyword>
<feature type="chain" id="PRO_5040330748" evidence="5">
    <location>
        <begin position="23"/>
        <end position="408"/>
    </location>
</feature>
<gene>
    <name evidence="7" type="ORF">LL252_16710</name>
</gene>
<keyword evidence="8" id="KW-1185">Reference proteome</keyword>
<dbReference type="SUPFAM" id="SSF53822">
    <property type="entry name" value="Periplasmic binding protein-like I"/>
    <property type="match status" value="1"/>
</dbReference>
<dbReference type="InterPro" id="IPR051010">
    <property type="entry name" value="BCAA_transport"/>
</dbReference>
<evidence type="ECO:0000256" key="4">
    <source>
        <dbReference type="ARBA" id="ARBA00022970"/>
    </source>
</evidence>
<dbReference type="Gene3D" id="3.40.50.2300">
    <property type="match status" value="2"/>
</dbReference>
<comment type="caution">
    <text evidence="7">The sequence shown here is derived from an EMBL/GenBank/DDBJ whole genome shotgun (WGS) entry which is preliminary data.</text>
</comment>
<evidence type="ECO:0000256" key="3">
    <source>
        <dbReference type="ARBA" id="ARBA00022729"/>
    </source>
</evidence>
<evidence type="ECO:0000256" key="2">
    <source>
        <dbReference type="ARBA" id="ARBA00022448"/>
    </source>
</evidence>
<name>A0A9Q3YNU5_9GAMM</name>
<evidence type="ECO:0000256" key="5">
    <source>
        <dbReference type="SAM" id="SignalP"/>
    </source>
</evidence>
<evidence type="ECO:0000259" key="6">
    <source>
        <dbReference type="Pfam" id="PF13458"/>
    </source>
</evidence>
<evidence type="ECO:0000313" key="8">
    <source>
        <dbReference type="Proteomes" id="UP001108027"/>
    </source>
</evidence>
<dbReference type="Pfam" id="PF13458">
    <property type="entry name" value="Peripla_BP_6"/>
    <property type="match status" value="1"/>
</dbReference>
<dbReference type="InterPro" id="IPR028081">
    <property type="entry name" value="Leu-bd"/>
</dbReference>
<dbReference type="PANTHER" id="PTHR30483:SF6">
    <property type="entry name" value="PERIPLASMIC BINDING PROTEIN OF ABC TRANSPORTER FOR NATURAL AMINO ACIDS"/>
    <property type="match status" value="1"/>
</dbReference>
<dbReference type="InterPro" id="IPR028082">
    <property type="entry name" value="Peripla_BP_I"/>
</dbReference>
<organism evidence="7 8">
    <name type="scientific">Alloalcanivorax marinus</name>
    <dbReference type="NCBI Taxonomy" id="1177169"/>
    <lineage>
        <taxon>Bacteria</taxon>
        <taxon>Pseudomonadati</taxon>
        <taxon>Pseudomonadota</taxon>
        <taxon>Gammaproteobacteria</taxon>
        <taxon>Oceanospirillales</taxon>
        <taxon>Alcanivoracaceae</taxon>
        <taxon>Alloalcanivorax</taxon>
    </lineage>
</organism>
<dbReference type="AlphaFoldDB" id="A0A9Q3YNU5"/>
<protein>
    <submittedName>
        <fullName evidence="7">Branched-chain amino acid ABC transporter substrate-binding protein</fullName>
    </submittedName>
</protein>
<keyword evidence="4" id="KW-0029">Amino-acid transport</keyword>
<feature type="domain" description="Leucine-binding protein" evidence="6">
    <location>
        <begin position="27"/>
        <end position="371"/>
    </location>
</feature>
<dbReference type="Proteomes" id="UP001108027">
    <property type="component" value="Unassembled WGS sequence"/>
</dbReference>
<dbReference type="EMBL" id="JAJGNA010000031">
    <property type="protein sequence ID" value="MCC4310214.1"/>
    <property type="molecule type" value="Genomic_DNA"/>
</dbReference>
<comment type="similarity">
    <text evidence="1">Belongs to the leucine-binding protein family.</text>
</comment>
<dbReference type="RefSeq" id="WP_204429462.1">
    <property type="nucleotide sequence ID" value="NZ_ARXL01000011.1"/>
</dbReference>